<dbReference type="Proteomes" id="UP000057134">
    <property type="component" value="Chromosome"/>
</dbReference>
<organism evidence="2 4">
    <name type="scientific">Mycolicibacterium fortuitum</name>
    <name type="common">Mycobacterium fortuitum</name>
    <dbReference type="NCBI Taxonomy" id="1766"/>
    <lineage>
        <taxon>Bacteria</taxon>
        <taxon>Bacillati</taxon>
        <taxon>Actinomycetota</taxon>
        <taxon>Actinomycetes</taxon>
        <taxon>Mycobacteriales</taxon>
        <taxon>Mycobacteriaceae</taxon>
        <taxon>Mycolicibacterium</taxon>
    </lineage>
</organism>
<reference evidence="2 4" key="1">
    <citation type="journal article" date="2015" name="MBio">
        <title>Enzymatic Degradation of Phenazines Can Generate Energy and Protect Sensitive Organisms from Toxicity.</title>
        <authorList>
            <person name="Costa K.C."/>
            <person name="Bergkessel M."/>
            <person name="Saunders S."/>
            <person name="Korlach J."/>
            <person name="Newman D.K."/>
        </authorList>
    </citation>
    <scope>NUCLEOTIDE SEQUENCE [LARGE SCALE GENOMIC DNA]</scope>
    <source>
        <strain evidence="2 4">CT6</strain>
    </source>
</reference>
<feature type="compositionally biased region" description="Basic and acidic residues" evidence="1">
    <location>
        <begin position="7"/>
        <end position="30"/>
    </location>
</feature>
<gene>
    <name evidence="3" type="ORF">R4485_14830</name>
    <name evidence="2" type="ORF">XA26_55420</name>
</gene>
<feature type="region of interest" description="Disordered" evidence="1">
    <location>
        <begin position="1"/>
        <end position="48"/>
    </location>
</feature>
<dbReference type="GeneID" id="93416050"/>
<sequence length="48" mass="5223">MPTGKGIYDEEHREKKGAAGDNHARAKDVPEDTPDVDTTESTSQEPPD</sequence>
<evidence type="ECO:0000256" key="1">
    <source>
        <dbReference type="SAM" id="MobiDB-lite"/>
    </source>
</evidence>
<evidence type="ECO:0000313" key="4">
    <source>
        <dbReference type="Proteomes" id="UP000057134"/>
    </source>
</evidence>
<protein>
    <submittedName>
        <fullName evidence="2">Uncharacterized protein</fullName>
    </submittedName>
</protein>
<dbReference type="KEGG" id="mft:XA26_55420"/>
<dbReference type="RefSeq" id="WP_165588823.1">
    <property type="nucleotide sequence ID" value="NZ_CP011269.1"/>
</dbReference>
<name>A0A0N9XYU1_MYCFO</name>
<dbReference type="PATRIC" id="fig|1766.6.peg.5513"/>
<keyword evidence="4" id="KW-1185">Reference proteome</keyword>
<feature type="compositionally biased region" description="Low complexity" evidence="1">
    <location>
        <begin position="39"/>
        <end position="48"/>
    </location>
</feature>
<proteinExistence type="predicted"/>
<dbReference type="EMBL" id="CP011269">
    <property type="protein sequence ID" value="ALI29332.1"/>
    <property type="molecule type" value="Genomic_DNA"/>
</dbReference>
<accession>A0A0N9XYU1</accession>
<dbReference type="EMBL" id="JAWLVV010000011">
    <property type="protein sequence ID" value="MDV7291437.1"/>
    <property type="molecule type" value="Genomic_DNA"/>
</dbReference>
<dbReference type="Proteomes" id="UP001186041">
    <property type="component" value="Unassembled WGS sequence"/>
</dbReference>
<reference evidence="3" key="2">
    <citation type="submission" date="2023-10" db="EMBL/GenBank/DDBJ databases">
        <title>Mycolicibacterium fortuitum clinical isolates causing pulmonary infections in humans.</title>
        <authorList>
            <person name="Mejia-Ponce P.M."/>
            <person name="Zenteno-Cuevas R."/>
            <person name="Licona-Cassani C."/>
        </authorList>
    </citation>
    <scope>NUCLEOTIDE SEQUENCE</scope>
    <source>
        <strain evidence="3">M8</strain>
    </source>
</reference>
<evidence type="ECO:0000313" key="3">
    <source>
        <dbReference type="EMBL" id="MDV7291437.1"/>
    </source>
</evidence>
<dbReference type="AlphaFoldDB" id="A0A0N9XYU1"/>
<evidence type="ECO:0000313" key="2">
    <source>
        <dbReference type="EMBL" id="ALI29332.1"/>
    </source>
</evidence>